<dbReference type="Proteomes" id="UP001549111">
    <property type="component" value="Unassembled WGS sequence"/>
</dbReference>
<comment type="caution">
    <text evidence="1">The sequence shown here is derived from an EMBL/GenBank/DDBJ whole genome shotgun (WGS) entry which is preliminary data.</text>
</comment>
<organism evidence="1 2">
    <name type="scientific">Sphaerotilus sulfidivorans</name>
    <dbReference type="NCBI Taxonomy" id="639200"/>
    <lineage>
        <taxon>Bacteria</taxon>
        <taxon>Pseudomonadati</taxon>
        <taxon>Pseudomonadota</taxon>
        <taxon>Betaproteobacteria</taxon>
        <taxon>Burkholderiales</taxon>
        <taxon>Sphaerotilaceae</taxon>
        <taxon>Sphaerotilus</taxon>
    </lineage>
</organism>
<evidence type="ECO:0000313" key="2">
    <source>
        <dbReference type="Proteomes" id="UP001549111"/>
    </source>
</evidence>
<protein>
    <recommendedName>
        <fullName evidence="3">7TM-DISM receptor extracellular domain-containing protein</fullName>
    </recommendedName>
</protein>
<accession>A0ABV2IMX1</accession>
<evidence type="ECO:0000313" key="1">
    <source>
        <dbReference type="EMBL" id="MET3604290.1"/>
    </source>
</evidence>
<gene>
    <name evidence="1" type="ORF">ABIC99_002106</name>
</gene>
<sequence length="138" mass="15129">MIHRSSRLWGRAHPVLASWLAILVWALATTSNAVGSPAFLPERDSPVDLSSGLASGHEGRFDLTESMRVLMQPAAAVSAEHEVLRQPGWRPATLANRNGLWKNATLWLTASLTNGAGQPLHRLVVLRGWRIARPFAPR</sequence>
<proteinExistence type="predicted"/>
<dbReference type="EMBL" id="JBEPLS010000007">
    <property type="protein sequence ID" value="MET3604290.1"/>
    <property type="molecule type" value="Genomic_DNA"/>
</dbReference>
<keyword evidence="2" id="KW-1185">Reference proteome</keyword>
<evidence type="ECO:0008006" key="3">
    <source>
        <dbReference type="Google" id="ProtNLM"/>
    </source>
</evidence>
<reference evidence="1 2" key="1">
    <citation type="submission" date="2024-06" db="EMBL/GenBank/DDBJ databases">
        <title>Genomic Encyclopedia of Type Strains, Phase IV (KMG-IV): sequencing the most valuable type-strain genomes for metagenomic binning, comparative biology and taxonomic classification.</title>
        <authorList>
            <person name="Goeker M."/>
        </authorList>
    </citation>
    <scope>NUCLEOTIDE SEQUENCE [LARGE SCALE GENOMIC DNA]</scope>
    <source>
        <strain evidence="1 2">D-501</strain>
    </source>
</reference>
<dbReference type="RefSeq" id="WP_180693046.1">
    <property type="nucleotide sequence ID" value="NZ_CP035710.1"/>
</dbReference>
<name>A0ABV2IMX1_9BURK</name>